<dbReference type="EMBL" id="LGSZ01000050">
    <property type="protein sequence ID" value="KPH79362.1"/>
    <property type="molecule type" value="Genomic_DNA"/>
</dbReference>
<reference evidence="1 2" key="1">
    <citation type="submission" date="2015-07" db="EMBL/GenBank/DDBJ databases">
        <title>Whole genome sequencing of Bosea vaviloviae isolated from cave pool.</title>
        <authorList>
            <person name="Tan N.E.H."/>
            <person name="Lee Y.P."/>
            <person name="Gan H.M."/>
            <person name="Barton H."/>
            <person name="Savka M.A."/>
        </authorList>
    </citation>
    <scope>NUCLEOTIDE SEQUENCE [LARGE SCALE GENOMIC DNA]</scope>
    <source>
        <strain evidence="1 2">SD260</strain>
    </source>
</reference>
<accession>A0A0N1F4T8</accession>
<proteinExistence type="predicted"/>
<name>A0A0N1F4T8_9HYPH</name>
<protein>
    <submittedName>
        <fullName evidence="1">Uncharacterized protein</fullName>
    </submittedName>
</protein>
<comment type="caution">
    <text evidence="1">The sequence shown here is derived from an EMBL/GenBank/DDBJ whole genome shotgun (WGS) entry which is preliminary data.</text>
</comment>
<gene>
    <name evidence="1" type="ORF">AE618_18885</name>
</gene>
<dbReference type="RefSeq" id="WP_054210624.1">
    <property type="nucleotide sequence ID" value="NZ_LGSZ01000050.1"/>
</dbReference>
<sequence>MPKDFVRDGYSFRHIDRGFPVTPVVGVYPKGSRNIAWGYVATLYPGSDGKSWAIEIGGPDDDTRRFDARPSFDEACNLAIAELSQVAA</sequence>
<keyword evidence="2" id="KW-1185">Reference proteome</keyword>
<evidence type="ECO:0000313" key="2">
    <source>
        <dbReference type="Proteomes" id="UP000037822"/>
    </source>
</evidence>
<dbReference type="AlphaFoldDB" id="A0A0N1F4T8"/>
<dbReference type="Proteomes" id="UP000037822">
    <property type="component" value="Unassembled WGS sequence"/>
</dbReference>
<evidence type="ECO:0000313" key="1">
    <source>
        <dbReference type="EMBL" id="KPH79362.1"/>
    </source>
</evidence>
<dbReference type="PATRIC" id="fig|1526658.3.peg.1399"/>
<organism evidence="1 2">
    <name type="scientific">Bosea vaviloviae</name>
    <dbReference type="NCBI Taxonomy" id="1526658"/>
    <lineage>
        <taxon>Bacteria</taxon>
        <taxon>Pseudomonadati</taxon>
        <taxon>Pseudomonadota</taxon>
        <taxon>Alphaproteobacteria</taxon>
        <taxon>Hyphomicrobiales</taxon>
        <taxon>Boseaceae</taxon>
        <taxon>Bosea</taxon>
    </lineage>
</organism>